<keyword evidence="2" id="KW-1185">Reference proteome</keyword>
<gene>
    <name evidence="1" type="ORF">A3Q56_08278</name>
</gene>
<dbReference type="EMBL" id="LWCA01002210">
    <property type="protein sequence ID" value="OAF64025.1"/>
    <property type="molecule type" value="Genomic_DNA"/>
</dbReference>
<proteinExistence type="predicted"/>
<evidence type="ECO:0008006" key="3">
    <source>
        <dbReference type="Google" id="ProtNLM"/>
    </source>
</evidence>
<name>A0A177APU9_9BILA</name>
<sequence>MKILNNEFKREEKSSCGHKIEDFSNIAFIFIPSNTTSVIQPLDMGNNFIYLTVLNEDINLNNYIKLEDFKKILRWIEKSIEDMDSVV</sequence>
<organism evidence="1 2">
    <name type="scientific">Intoshia linei</name>
    <dbReference type="NCBI Taxonomy" id="1819745"/>
    <lineage>
        <taxon>Eukaryota</taxon>
        <taxon>Metazoa</taxon>
        <taxon>Spiralia</taxon>
        <taxon>Lophotrochozoa</taxon>
        <taxon>Mesozoa</taxon>
        <taxon>Orthonectida</taxon>
        <taxon>Rhopaluridae</taxon>
        <taxon>Intoshia</taxon>
    </lineage>
</organism>
<dbReference type="AlphaFoldDB" id="A0A177APU9"/>
<protein>
    <recommendedName>
        <fullName evidence="3">DDE-1 domain-containing protein</fullName>
    </recommendedName>
</protein>
<accession>A0A177APU9</accession>
<evidence type="ECO:0000313" key="2">
    <source>
        <dbReference type="Proteomes" id="UP000078046"/>
    </source>
</evidence>
<evidence type="ECO:0000313" key="1">
    <source>
        <dbReference type="EMBL" id="OAF64025.1"/>
    </source>
</evidence>
<comment type="caution">
    <text evidence="1">The sequence shown here is derived from an EMBL/GenBank/DDBJ whole genome shotgun (WGS) entry which is preliminary data.</text>
</comment>
<dbReference type="OrthoDB" id="7995304at2759"/>
<reference evidence="1 2" key="1">
    <citation type="submission" date="2016-04" db="EMBL/GenBank/DDBJ databases">
        <title>The genome of Intoshia linei affirms orthonectids as highly simplified spiralians.</title>
        <authorList>
            <person name="Mikhailov K.V."/>
            <person name="Slusarev G.S."/>
            <person name="Nikitin M.A."/>
            <person name="Logacheva M.D."/>
            <person name="Penin A."/>
            <person name="Aleoshin V."/>
            <person name="Panchin Y.V."/>
        </authorList>
    </citation>
    <scope>NUCLEOTIDE SEQUENCE [LARGE SCALE GENOMIC DNA]</scope>
    <source>
        <strain evidence="1">Intl2013</strain>
        <tissue evidence="1">Whole animal</tissue>
    </source>
</reference>
<dbReference type="Proteomes" id="UP000078046">
    <property type="component" value="Unassembled WGS sequence"/>
</dbReference>